<dbReference type="UniPathway" id="UPA00148"/>
<dbReference type="Proteomes" id="UP000286908">
    <property type="component" value="Unassembled WGS sequence"/>
</dbReference>
<keyword evidence="3" id="KW-0560">Oxidoreductase</keyword>
<reference evidence="4 5" key="1">
    <citation type="submission" date="2017-08" db="EMBL/GenBank/DDBJ databases">
        <title>Draft genome sequence of pheromone producing symbiont Morganella morganii, of the female New Zealand grass grub Costelytra giveni.</title>
        <authorList>
            <person name="Laugraud A."/>
            <person name="Young S.D."/>
            <person name="Hurst M.H."/>
        </authorList>
    </citation>
    <scope>NUCLEOTIDE SEQUENCE [LARGE SCALE GENOMIC DNA]</scope>
    <source>
        <strain evidence="4 5">MMsCG</strain>
    </source>
</reference>
<evidence type="ECO:0000313" key="5">
    <source>
        <dbReference type="Proteomes" id="UP000286908"/>
    </source>
</evidence>
<gene>
    <name evidence="4" type="ORF">CKG00_10365</name>
</gene>
<proteinExistence type="predicted"/>
<dbReference type="AlphaFoldDB" id="A0A433ZX78"/>
<comment type="caution">
    <text evidence="4">The sequence shown here is derived from an EMBL/GenBank/DDBJ whole genome shotgun (WGS) entry which is preliminary data.</text>
</comment>
<dbReference type="PANTHER" id="PTHR36925">
    <property type="entry name" value="COBALT-PRECORRIN-6A REDUCTASE"/>
    <property type="match status" value="1"/>
</dbReference>
<sequence>MNDGGLLIFGGTSDARLLCERLDAQGVRYQLSVATAAGRQQAAGLQGEIREGRMDAQAMADYCRRHGVRLLADLSHPYAAILSDTILQVQRELDIPLVRYNRPSDIDAVDNPLIYKTESIDSACEIAMTLGQRVLLTTGSKQLADYLARLPGKTVLARVLPTQDVLAQCESYGMTIDQIFALKGPFSAEFNEAFYRYCGADVVITKESGTQGGFSEKVAPCLALGIPCIVVVRPQTRVSGDVTELQDLYGVEQYLISRFSVC</sequence>
<dbReference type="EMBL" id="NRQY01000001">
    <property type="protein sequence ID" value="RUT66741.1"/>
    <property type="molecule type" value="Genomic_DNA"/>
</dbReference>
<dbReference type="OrthoDB" id="9780707at2"/>
<evidence type="ECO:0000256" key="3">
    <source>
        <dbReference type="ARBA" id="ARBA00023002"/>
    </source>
</evidence>
<comment type="pathway">
    <text evidence="1">Cofactor biosynthesis; adenosylcobalamin biosynthesis.</text>
</comment>
<protein>
    <submittedName>
        <fullName evidence="4">Cobalt-precorrin-6A reductase</fullName>
    </submittedName>
</protein>
<accession>A0A433ZX78</accession>
<dbReference type="Pfam" id="PF02571">
    <property type="entry name" value="CbiJ"/>
    <property type="match status" value="1"/>
</dbReference>
<dbReference type="GO" id="GO:0009236">
    <property type="term" value="P:cobalamin biosynthetic process"/>
    <property type="evidence" value="ECO:0007669"/>
    <property type="project" value="UniProtKB-UniPathway"/>
</dbReference>
<evidence type="ECO:0000256" key="2">
    <source>
        <dbReference type="ARBA" id="ARBA00022573"/>
    </source>
</evidence>
<dbReference type="InterPro" id="IPR003723">
    <property type="entry name" value="Precorrin-6x_reduct"/>
</dbReference>
<organism evidence="4 5">
    <name type="scientific">Morganella morganii</name>
    <name type="common">Proteus morganii</name>
    <dbReference type="NCBI Taxonomy" id="582"/>
    <lineage>
        <taxon>Bacteria</taxon>
        <taxon>Pseudomonadati</taxon>
        <taxon>Pseudomonadota</taxon>
        <taxon>Gammaproteobacteria</taxon>
        <taxon>Enterobacterales</taxon>
        <taxon>Morganellaceae</taxon>
        <taxon>Morganella</taxon>
    </lineage>
</organism>
<dbReference type="GO" id="GO:0016994">
    <property type="term" value="F:precorrin-6A reductase activity"/>
    <property type="evidence" value="ECO:0007669"/>
    <property type="project" value="InterPro"/>
</dbReference>
<dbReference type="NCBIfam" id="TIGR00715">
    <property type="entry name" value="precor6x_red"/>
    <property type="match status" value="1"/>
</dbReference>
<evidence type="ECO:0000313" key="4">
    <source>
        <dbReference type="EMBL" id="RUT66741.1"/>
    </source>
</evidence>
<name>A0A433ZX78_MORMO</name>
<evidence type="ECO:0000256" key="1">
    <source>
        <dbReference type="ARBA" id="ARBA00004953"/>
    </source>
</evidence>
<keyword evidence="2" id="KW-0169">Cobalamin biosynthesis</keyword>
<dbReference type="PANTHER" id="PTHR36925:SF1">
    <property type="entry name" value="COBALT-PRECORRIN-6A REDUCTASE"/>
    <property type="match status" value="1"/>
</dbReference>
<dbReference type="NCBIfam" id="NF005967">
    <property type="entry name" value="PRK08057.1-1"/>
    <property type="match status" value="1"/>
</dbReference>
<dbReference type="PROSITE" id="PS51014">
    <property type="entry name" value="COBK_CBIJ"/>
    <property type="match status" value="1"/>
</dbReference>